<dbReference type="OrthoDB" id="4328115at2"/>
<evidence type="ECO:0000313" key="2">
    <source>
        <dbReference type="EMBL" id="OEJ31588.1"/>
    </source>
</evidence>
<sequence>MDISGVRLRGLRAALFSALVVLLSAGSHVLMSQVPLPPLLVAGAFAAVFTLSYALAGRERGFGPIAGLLVPLELAADTVFTAGQHVCYGPAGGPVSGPLRALGLEELCGGPAVGGPLTEVAGHAGDPAALLASPGPWSPWLLLAAHVSVGLLAAGWLRHGERALGRLLRAVAAFAFRPLLLAAAPAAVAAGPARRMPRPVLAGAGARTRFPAHSVGRRGPPVRGALVSA</sequence>
<proteinExistence type="predicted"/>
<accession>A0A1E5PPW5</accession>
<dbReference type="EMBL" id="MEHK01000001">
    <property type="protein sequence ID" value="OEJ31588.1"/>
    <property type="molecule type" value="Genomic_DNA"/>
</dbReference>
<protein>
    <recommendedName>
        <fullName evidence="4">Integral membrane protein</fullName>
    </recommendedName>
</protein>
<feature type="transmembrane region" description="Helical" evidence="1">
    <location>
        <begin position="36"/>
        <end position="56"/>
    </location>
</feature>
<feature type="transmembrane region" description="Helical" evidence="1">
    <location>
        <begin position="170"/>
        <end position="190"/>
    </location>
</feature>
<keyword evidence="3" id="KW-1185">Reference proteome</keyword>
<keyword evidence="1" id="KW-1133">Transmembrane helix</keyword>
<reference evidence="2 3" key="1">
    <citation type="submission" date="2016-08" db="EMBL/GenBank/DDBJ databases">
        <title>The complete genome of Streptomyces subrutilus 10-1-1.</title>
        <authorList>
            <person name="Chen X."/>
        </authorList>
    </citation>
    <scope>NUCLEOTIDE SEQUENCE [LARGE SCALE GENOMIC DNA]</scope>
    <source>
        <strain evidence="2 3">10-1-1</strain>
    </source>
</reference>
<keyword evidence="1" id="KW-0472">Membrane</keyword>
<comment type="caution">
    <text evidence="2">The sequence shown here is derived from an EMBL/GenBank/DDBJ whole genome shotgun (WGS) entry which is preliminary data.</text>
</comment>
<keyword evidence="1" id="KW-0812">Transmembrane</keyword>
<name>A0A1E5PPW5_9ACTN</name>
<gene>
    <name evidence="2" type="ORF">BGK67_09765</name>
</gene>
<dbReference type="STRING" id="36818.BGK67_09765"/>
<organism evidence="2 3">
    <name type="scientific">Streptomyces subrutilus</name>
    <dbReference type="NCBI Taxonomy" id="36818"/>
    <lineage>
        <taxon>Bacteria</taxon>
        <taxon>Bacillati</taxon>
        <taxon>Actinomycetota</taxon>
        <taxon>Actinomycetes</taxon>
        <taxon>Kitasatosporales</taxon>
        <taxon>Streptomycetaceae</taxon>
        <taxon>Streptomyces</taxon>
    </lineage>
</organism>
<evidence type="ECO:0008006" key="4">
    <source>
        <dbReference type="Google" id="ProtNLM"/>
    </source>
</evidence>
<dbReference type="RefSeq" id="WP_069919881.1">
    <property type="nucleotide sequence ID" value="NZ_MEHK01000001.1"/>
</dbReference>
<dbReference type="Proteomes" id="UP000095705">
    <property type="component" value="Unassembled WGS sequence"/>
</dbReference>
<feature type="transmembrane region" description="Helical" evidence="1">
    <location>
        <begin position="12"/>
        <end position="30"/>
    </location>
</feature>
<evidence type="ECO:0000313" key="3">
    <source>
        <dbReference type="Proteomes" id="UP000095705"/>
    </source>
</evidence>
<evidence type="ECO:0000256" key="1">
    <source>
        <dbReference type="SAM" id="Phobius"/>
    </source>
</evidence>
<feature type="transmembrane region" description="Helical" evidence="1">
    <location>
        <begin position="140"/>
        <end position="158"/>
    </location>
</feature>
<dbReference type="AlphaFoldDB" id="A0A1E5PPW5"/>